<dbReference type="Ensembl" id="ENSSSCT00025076209.1">
    <property type="protein sequence ID" value="ENSSSCP00025033038.1"/>
    <property type="gene ID" value="ENSSSCG00025055153.1"/>
</dbReference>
<dbReference type="Proteomes" id="UP000314985">
    <property type="component" value="Chromosome 12"/>
</dbReference>
<proteinExistence type="inferred from homology"/>
<dbReference type="Proteomes" id="UP000694722">
    <property type="component" value="Unplaced"/>
</dbReference>
<keyword evidence="2" id="KW-0647">Proteasome</keyword>
<dbReference type="Proteomes" id="UP000694571">
    <property type="component" value="Unplaced"/>
</dbReference>
<dbReference type="InterPro" id="IPR011990">
    <property type="entry name" value="TPR-like_helical_dom_sf"/>
</dbReference>
<dbReference type="PROSITE" id="PS50250">
    <property type="entry name" value="PCI"/>
    <property type="match status" value="1"/>
</dbReference>
<dbReference type="Ensembl" id="ENSSSCT00040014897.1">
    <property type="protein sequence ID" value="ENSSSCP00040005821.1"/>
    <property type="gene ID" value="ENSSSCG00040011283.1"/>
</dbReference>
<evidence type="ECO:0000313" key="10">
    <source>
        <dbReference type="Proteomes" id="UP000314985"/>
    </source>
</evidence>
<dbReference type="InterPro" id="IPR040780">
    <property type="entry name" value="Rpn6_C_helix"/>
</dbReference>
<evidence type="ECO:0000256" key="2">
    <source>
        <dbReference type="ARBA" id="ARBA00022942"/>
    </source>
</evidence>
<dbReference type="Ensembl" id="ENSSSCT00070016475.1">
    <property type="protein sequence ID" value="ENSSSCP00070013646.1"/>
    <property type="gene ID" value="ENSSSCG00070008478.1"/>
</dbReference>
<evidence type="ECO:0000256" key="4">
    <source>
        <dbReference type="ARBA" id="ARBA00038658"/>
    </source>
</evidence>
<sequence>MAAAAVVEFQRAQSLLSTDREASIDILHSIVKRDIQENDEEAVQVKEQSILELGSLLAKTGQAAGKCCKWIAFFLNWSKNARTFLRQALEARLVSLYFDTKRYQEALHLGSQLLRELKKMDDKALLVEVQLLESKTYHALSNLPKARAALTSARTTANAIYCPPKLQATLDMQSGIIHAAEEKDWKTAYSYFYEAFEGYDSIDSPKAITSLKYMLLCKIMLNTPEDVQALVSGKLALRYAGRQTEALKCVAQASKNRSLADFEKALTDYRAELRDDPIISTHLAKLYDNLLEQNLIRVIEPFSRVQVRTLLGTLQWEGADVERKLSQMILDKKFHGILDQGEGVLIIFDEPPVDKTYEAALETIQNMSKVVDSLYNKAKKLT</sequence>
<evidence type="ECO:0000256" key="5">
    <source>
        <dbReference type="ARBA" id="ARBA00039723"/>
    </source>
</evidence>
<dbReference type="Proteomes" id="UP000694720">
    <property type="component" value="Unplaced"/>
</dbReference>
<name>A0A8D1MMZ7_PIG</name>
<comment type="similarity">
    <text evidence="1">Belongs to the proteasome subunit S9 family.</text>
</comment>
<comment type="function">
    <text evidence="3">Component of the 26S proteasome, a multiprotein complex involved in the ATP-dependent degradation of ubiquitinated proteins. This complex plays a key role in the maintenance of protein homeostasis by removing misfolded or damaged proteins, which could impair cellular functions, and by removing proteins whose functions are no longer required. Therefore, the proteasome participates in numerous cellular processes, including cell cycle progression, apoptosis, or DNA damage repair. In the complex, PSMD11 is required for proteasome assembly. Plays a key role in increased proteasome activity in embryonic stem cells (ESCs): its high expression in ESCs promotes enhanced assembly of the 26S proteasome, followed by higher proteasome activity.</text>
</comment>
<dbReference type="Pfam" id="PF18503">
    <property type="entry name" value="RPN6_C_helix"/>
    <property type="match status" value="1"/>
</dbReference>
<dbReference type="Gene3D" id="1.25.40.570">
    <property type="match status" value="1"/>
</dbReference>
<dbReference type="Ensembl" id="ENSSSCT00050057553.1">
    <property type="protein sequence ID" value="ENSSSCP00050024597.1"/>
    <property type="gene ID" value="ENSSSCG00050042340.1"/>
</dbReference>
<organism evidence="8 11">
    <name type="scientific">Sus scrofa</name>
    <name type="common">Pig</name>
    <dbReference type="NCBI Taxonomy" id="9823"/>
    <lineage>
        <taxon>Eukaryota</taxon>
        <taxon>Metazoa</taxon>
        <taxon>Chordata</taxon>
        <taxon>Craniata</taxon>
        <taxon>Vertebrata</taxon>
        <taxon>Euteleostomi</taxon>
        <taxon>Mammalia</taxon>
        <taxon>Eutheria</taxon>
        <taxon>Laurasiatheria</taxon>
        <taxon>Artiodactyla</taxon>
        <taxon>Suina</taxon>
        <taxon>Suidae</taxon>
        <taxon>Sus</taxon>
    </lineage>
</organism>
<dbReference type="SMART" id="SM00753">
    <property type="entry name" value="PAM"/>
    <property type="match status" value="1"/>
</dbReference>
<accession>A0A8D1MMZ7</accession>
<dbReference type="PANTHER" id="PTHR10678">
    <property type="entry name" value="26S PROTEASOME NON-ATPASE REGULATORY SUBUNIT 11/COP9 SIGNALOSOME COMPLEX SUBUNIT 2"/>
    <property type="match status" value="1"/>
</dbReference>
<dbReference type="FunFam" id="1.25.40.570:FF:000003">
    <property type="entry name" value="26S proteasome non-ATPase regulatory subunit 11"/>
    <property type="match status" value="1"/>
</dbReference>
<dbReference type="Pfam" id="PF01399">
    <property type="entry name" value="PCI"/>
    <property type="match status" value="1"/>
</dbReference>
<dbReference type="SUPFAM" id="SSF46785">
    <property type="entry name" value="Winged helix' DNA-binding domain"/>
    <property type="match status" value="1"/>
</dbReference>
<dbReference type="GO" id="GO:0000502">
    <property type="term" value="C:proteasome complex"/>
    <property type="evidence" value="ECO:0007669"/>
    <property type="project" value="UniProtKB-KW"/>
</dbReference>
<dbReference type="Proteomes" id="UP000694570">
    <property type="component" value="Unplaced"/>
</dbReference>
<evidence type="ECO:0000256" key="6">
    <source>
        <dbReference type="ARBA" id="ARBA00041252"/>
    </source>
</evidence>
<dbReference type="Proteomes" id="UP000694727">
    <property type="component" value="Unplaced"/>
</dbReference>
<evidence type="ECO:0000256" key="3">
    <source>
        <dbReference type="ARBA" id="ARBA00037179"/>
    </source>
</evidence>
<dbReference type="AlphaFoldDB" id="A0A8D1MMZ7"/>
<evidence type="ECO:0000313" key="8">
    <source>
        <dbReference type="Ensembl" id="ENSSSCP00050024597.1"/>
    </source>
</evidence>
<comment type="subunit">
    <text evidence="4">Component of the 19S proteasome regulatory particle complex. The 26S proteasome consists of a 20S core particle (CP) and two 19S regulatory subunits (RP). The regulatory particle is made of a lid composed of 9 subunits including PSMD11, a base containing 6 ATPases and few additional components.</text>
</comment>
<protein>
    <recommendedName>
        <fullName evidence="5">26S proteasome non-ATPase regulatory subunit 11</fullName>
    </recommendedName>
    <alternativeName>
        <fullName evidence="6">26S proteasome regulatory subunit RPN6</fullName>
    </alternativeName>
</protein>
<dbReference type="InterPro" id="IPR000717">
    <property type="entry name" value="PCI_dom"/>
</dbReference>
<evidence type="ECO:0000313" key="11">
    <source>
        <dbReference type="Proteomes" id="UP000694571"/>
    </source>
</evidence>
<dbReference type="InterPro" id="IPR036390">
    <property type="entry name" value="WH_DNA-bd_sf"/>
</dbReference>
<dbReference type="SUPFAM" id="SSF48452">
    <property type="entry name" value="TPR-like"/>
    <property type="match status" value="1"/>
</dbReference>
<dbReference type="InterPro" id="IPR050871">
    <property type="entry name" value="26S_Proteasome/COP9_Components"/>
</dbReference>
<reference evidence="9 10" key="1">
    <citation type="submission" date="2017-08" db="EMBL/GenBank/DDBJ databases">
        <title>USMARCv1.0.</title>
        <authorList>
            <person name="Hannum G.I."/>
            <person name="Koren S."/>
            <person name="Schroeder S.G."/>
            <person name="Chin S.C."/>
            <person name="Nonneman D.J."/>
            <person name="Becker S.A."/>
            <person name="Rosen B.D."/>
            <person name="Bickhart D.M."/>
            <person name="Putnam N.H."/>
            <person name="Green R.E."/>
            <person name="Tuggle C.K."/>
            <person name="Liu H."/>
            <person name="Rohrer G.A."/>
            <person name="Warr A."/>
            <person name="Hall R."/>
            <person name="Kim K."/>
            <person name="Hume D.A."/>
            <person name="Talbot R."/>
            <person name="Chow W."/>
            <person name="Howe K."/>
            <person name="Schwartz A.S."/>
            <person name="Watson M."/>
            <person name="Archibald A.L."/>
            <person name="Phillippy A.M."/>
            <person name="Smith T.P.L."/>
        </authorList>
    </citation>
    <scope>NUCLEOTIDE SEQUENCE [LARGE SCALE GENOMIC DNA]</scope>
</reference>
<dbReference type="SMART" id="SM00088">
    <property type="entry name" value="PINT"/>
    <property type="match status" value="1"/>
</dbReference>
<evidence type="ECO:0000259" key="7">
    <source>
        <dbReference type="PROSITE" id="PS50250"/>
    </source>
</evidence>
<reference evidence="8" key="2">
    <citation type="submission" date="2025-05" db="UniProtKB">
        <authorList>
            <consortium name="Ensembl"/>
        </authorList>
    </citation>
    <scope>IDENTIFICATION</scope>
</reference>
<feature type="domain" description="PCI" evidence="7">
    <location>
        <begin position="184"/>
        <end position="352"/>
    </location>
</feature>
<dbReference type="Ensembl" id="ENSSSCT00030083593.1">
    <property type="protein sequence ID" value="ENSSSCP00030038393.1"/>
    <property type="gene ID" value="ENSSSCG00030059751.1"/>
</dbReference>
<dbReference type="Ensembl" id="ENSSSCT00035088316.1">
    <property type="protein sequence ID" value="ENSSSCP00035036899.1"/>
    <property type="gene ID" value="ENSSSCG00035065496.1"/>
</dbReference>
<evidence type="ECO:0000313" key="9">
    <source>
        <dbReference type="Ensembl" id="ENSSSCP00070013646.1"/>
    </source>
</evidence>
<evidence type="ECO:0000256" key="1">
    <source>
        <dbReference type="ARBA" id="ARBA00007454"/>
    </source>
</evidence>